<dbReference type="Pfam" id="PF13731">
    <property type="entry name" value="WxL"/>
    <property type="match status" value="1"/>
</dbReference>
<accession>A0ABW1TR67</accession>
<reference evidence="5" key="1">
    <citation type="journal article" date="2019" name="Int. J. Syst. Evol. Microbiol.">
        <title>The Global Catalogue of Microorganisms (GCM) 10K type strain sequencing project: providing services to taxonomists for standard genome sequencing and annotation.</title>
        <authorList>
            <consortium name="The Broad Institute Genomics Platform"/>
            <consortium name="The Broad Institute Genome Sequencing Center for Infectious Disease"/>
            <person name="Wu L."/>
            <person name="Ma J."/>
        </authorList>
    </citation>
    <scope>NUCLEOTIDE SEQUENCE [LARGE SCALE GENOMIC DNA]</scope>
    <source>
        <strain evidence="5">CCM 8907</strain>
    </source>
</reference>
<evidence type="ECO:0000313" key="4">
    <source>
        <dbReference type="EMBL" id="MFC6275479.1"/>
    </source>
</evidence>
<feature type="signal peptide" evidence="2">
    <location>
        <begin position="1"/>
        <end position="29"/>
    </location>
</feature>
<evidence type="ECO:0000313" key="5">
    <source>
        <dbReference type="Proteomes" id="UP001596191"/>
    </source>
</evidence>
<dbReference type="Proteomes" id="UP001596191">
    <property type="component" value="Unassembled WGS sequence"/>
</dbReference>
<comment type="caution">
    <text evidence="4">The sequence shown here is derived from an EMBL/GenBank/DDBJ whole genome shotgun (WGS) entry which is preliminary data.</text>
</comment>
<proteinExistence type="predicted"/>
<feature type="compositionally biased region" description="Low complexity" evidence="1">
    <location>
        <begin position="30"/>
        <end position="43"/>
    </location>
</feature>
<evidence type="ECO:0000256" key="1">
    <source>
        <dbReference type="SAM" id="MobiDB-lite"/>
    </source>
</evidence>
<keyword evidence="2" id="KW-0732">Signal</keyword>
<protein>
    <submittedName>
        <fullName evidence="4">WxL domain-containing protein</fullName>
    </submittedName>
</protein>
<organism evidence="4 5">
    <name type="scientific">Levilactobacillus tangyuanensis</name>
    <dbReference type="NCBI Taxonomy" id="2486021"/>
    <lineage>
        <taxon>Bacteria</taxon>
        <taxon>Bacillati</taxon>
        <taxon>Bacillota</taxon>
        <taxon>Bacilli</taxon>
        <taxon>Lactobacillales</taxon>
        <taxon>Lactobacillaceae</taxon>
        <taxon>Levilactobacillus</taxon>
    </lineage>
</organism>
<feature type="chain" id="PRO_5045535803" evidence="2">
    <location>
        <begin position="30"/>
        <end position="237"/>
    </location>
</feature>
<evidence type="ECO:0000256" key="2">
    <source>
        <dbReference type="SAM" id="SignalP"/>
    </source>
</evidence>
<name>A0ABW1TR67_9LACO</name>
<evidence type="ECO:0000259" key="3">
    <source>
        <dbReference type="Pfam" id="PF13731"/>
    </source>
</evidence>
<gene>
    <name evidence="4" type="ORF">ACFQET_08145</name>
</gene>
<dbReference type="InterPro" id="IPR027994">
    <property type="entry name" value="WxL_dom"/>
</dbReference>
<dbReference type="RefSeq" id="WP_125642107.1">
    <property type="nucleotide sequence ID" value="NZ_JBHSSJ010000010.1"/>
</dbReference>
<sequence length="237" mass="24743">MTIKILGMVASLACILGILTGPTQITAFATTTRDSQRTTATTSLTPGDTTGPVKPVDPDNPGGGFQPEPGDEDNHGTGSTGVLTLDYVSNLTFKQGATTGQTLSATATNTKAFIQVSDRRYNGAGWKLTLLAGYPKGQSNGETLSQSSLAIGSTKFTPAIANTVSNPPVTTLDGKQPVKMGESTLVGEAGRDAGIGTWLLRLNDNSASPMRLFFNSAQVTRKQSYAGELTWQLTEAP</sequence>
<keyword evidence="5" id="KW-1185">Reference proteome</keyword>
<feature type="region of interest" description="Disordered" evidence="1">
    <location>
        <begin position="30"/>
        <end position="80"/>
    </location>
</feature>
<dbReference type="EMBL" id="JBHSSJ010000010">
    <property type="protein sequence ID" value="MFC6275479.1"/>
    <property type="molecule type" value="Genomic_DNA"/>
</dbReference>
<feature type="domain" description="WxL" evidence="3">
    <location>
        <begin position="34"/>
        <end position="237"/>
    </location>
</feature>